<proteinExistence type="predicted"/>
<dbReference type="SUPFAM" id="SSF56436">
    <property type="entry name" value="C-type lectin-like"/>
    <property type="match status" value="1"/>
</dbReference>
<sequence length="268" mass="28681">MARHTHLPIAIAALLALAPALPAAGARDAAADGSAPAWRAVPGGMFRSAVRFEDDRPVLPVASFQLMERPVSNAQFAAFLARQPQWRRDRIPALFSSPGYLGHWESADAAGAKLDPDAPVVHVNWYAADAFCRDAGGRLPDFIEWEYAAAADATRTDARHDRQWRLRQANDGTPHAPDAAADAPANVHGLRGMHGAYWEWTGDAGSLLGDGDRRGQDDGDALQYCGASAMAFNDPADYGVVKRFVLLSALTPGATLGNLGFRCARSQP</sequence>
<keyword evidence="4" id="KW-1185">Reference proteome</keyword>
<dbReference type="KEGG" id="psu:Psesu_0352"/>
<dbReference type="AlphaFoldDB" id="E6WPG9"/>
<feature type="domain" description="Sulfatase-modifying factor enzyme-like" evidence="2">
    <location>
        <begin position="40"/>
        <end position="265"/>
    </location>
</feature>
<dbReference type="InterPro" id="IPR051043">
    <property type="entry name" value="Sulfatase_Mod_Factor_Kinase"/>
</dbReference>
<feature type="chain" id="PRO_5003214372" description="Sulfatase-modifying factor enzyme-like domain-containing protein" evidence="1">
    <location>
        <begin position="26"/>
        <end position="268"/>
    </location>
</feature>
<dbReference type="GO" id="GO:0120147">
    <property type="term" value="F:formylglycine-generating oxidase activity"/>
    <property type="evidence" value="ECO:0007669"/>
    <property type="project" value="TreeGrafter"/>
</dbReference>
<evidence type="ECO:0000313" key="4">
    <source>
        <dbReference type="Proteomes" id="UP000008632"/>
    </source>
</evidence>
<keyword evidence="1" id="KW-0732">Signal</keyword>
<organism evidence="3 4">
    <name type="scientific">Pseudoxanthomonas suwonensis (strain 11-1)</name>
    <dbReference type="NCBI Taxonomy" id="743721"/>
    <lineage>
        <taxon>Bacteria</taxon>
        <taxon>Pseudomonadati</taxon>
        <taxon>Pseudomonadota</taxon>
        <taxon>Gammaproteobacteria</taxon>
        <taxon>Lysobacterales</taxon>
        <taxon>Lysobacteraceae</taxon>
        <taxon>Pseudoxanthomonas</taxon>
    </lineage>
</organism>
<dbReference type="PANTHER" id="PTHR23150">
    <property type="entry name" value="SULFATASE MODIFYING FACTOR 1, 2"/>
    <property type="match status" value="1"/>
</dbReference>
<evidence type="ECO:0000259" key="2">
    <source>
        <dbReference type="Pfam" id="PF03781"/>
    </source>
</evidence>
<evidence type="ECO:0000256" key="1">
    <source>
        <dbReference type="SAM" id="SignalP"/>
    </source>
</evidence>
<dbReference type="Pfam" id="PF03781">
    <property type="entry name" value="FGE-sulfatase"/>
    <property type="match status" value="1"/>
</dbReference>
<dbReference type="InterPro" id="IPR042095">
    <property type="entry name" value="SUMF_sf"/>
</dbReference>
<dbReference type="Gene3D" id="3.90.1580.10">
    <property type="entry name" value="paralog of FGE (formylglycine-generating enzyme)"/>
    <property type="match status" value="1"/>
</dbReference>
<dbReference type="InterPro" id="IPR005532">
    <property type="entry name" value="SUMF_dom"/>
</dbReference>
<dbReference type="PANTHER" id="PTHR23150:SF19">
    <property type="entry name" value="FORMYLGLYCINE-GENERATING ENZYME"/>
    <property type="match status" value="1"/>
</dbReference>
<dbReference type="EMBL" id="CP002446">
    <property type="protein sequence ID" value="ADV26213.1"/>
    <property type="molecule type" value="Genomic_DNA"/>
</dbReference>
<dbReference type="Proteomes" id="UP000008632">
    <property type="component" value="Chromosome"/>
</dbReference>
<protein>
    <recommendedName>
        <fullName evidence="2">Sulfatase-modifying factor enzyme-like domain-containing protein</fullName>
    </recommendedName>
</protein>
<accession>E6WPG9</accession>
<dbReference type="InterPro" id="IPR016187">
    <property type="entry name" value="CTDL_fold"/>
</dbReference>
<dbReference type="HOGENOM" id="CLU_074553_0_0_6"/>
<feature type="signal peptide" evidence="1">
    <location>
        <begin position="1"/>
        <end position="25"/>
    </location>
</feature>
<evidence type="ECO:0000313" key="3">
    <source>
        <dbReference type="EMBL" id="ADV26213.1"/>
    </source>
</evidence>
<dbReference type="eggNOG" id="COG1262">
    <property type="taxonomic scope" value="Bacteria"/>
</dbReference>
<reference evidence="3 4" key="1">
    <citation type="submission" date="2011-01" db="EMBL/GenBank/DDBJ databases">
        <title>Complete sequence of Pseudoxanthomonas suwonensis 11-1.</title>
        <authorList>
            <consortium name="US DOE Joint Genome Institute"/>
            <person name="Lucas S."/>
            <person name="Copeland A."/>
            <person name="Lapidus A."/>
            <person name="Cheng J.-F."/>
            <person name="Goodwin L."/>
            <person name="Pitluck S."/>
            <person name="Teshima H."/>
            <person name="Detter J.C."/>
            <person name="Han C."/>
            <person name="Tapia R."/>
            <person name="Land M."/>
            <person name="Hauser L."/>
            <person name="Kyrpides N."/>
            <person name="Ivanova N."/>
            <person name="Ovchinnikova G."/>
            <person name="Siebers A.K."/>
            <person name="Allgaier M."/>
            <person name="Thelen M.P."/>
            <person name="Hugenholtz P."/>
            <person name="Gladden J."/>
            <person name="Woyke T."/>
        </authorList>
    </citation>
    <scope>NUCLEOTIDE SEQUENCE [LARGE SCALE GENOMIC DNA]</scope>
    <source>
        <strain evidence="4">11-1</strain>
    </source>
</reference>
<dbReference type="RefSeq" id="WP_013534043.1">
    <property type="nucleotide sequence ID" value="NC_014924.1"/>
</dbReference>
<dbReference type="OrthoDB" id="9768004at2"/>
<dbReference type="STRING" id="743721.Psesu_0352"/>
<gene>
    <name evidence="3" type="ordered locus">Psesu_0352</name>
</gene>
<name>E6WPG9_PSEUU</name>